<name>A0A1E5RC27_9ASCO</name>
<feature type="transmembrane region" description="Helical" evidence="2">
    <location>
        <begin position="20"/>
        <end position="37"/>
    </location>
</feature>
<dbReference type="GO" id="GO:0000009">
    <property type="term" value="F:alpha-1,6-mannosyltransferase activity"/>
    <property type="evidence" value="ECO:0007669"/>
    <property type="project" value="InterPro"/>
</dbReference>
<dbReference type="GO" id="GO:0006487">
    <property type="term" value="P:protein N-linked glycosylation"/>
    <property type="evidence" value="ECO:0007669"/>
    <property type="project" value="TreeGrafter"/>
</dbReference>
<dbReference type="Pfam" id="PF04488">
    <property type="entry name" value="Gly_transf_sug"/>
    <property type="match status" value="1"/>
</dbReference>
<dbReference type="InterPro" id="IPR029044">
    <property type="entry name" value="Nucleotide-diphossugar_trans"/>
</dbReference>
<dbReference type="AlphaFoldDB" id="A0A1E5RC27"/>
<comment type="similarity">
    <text evidence="1">Belongs to the glycosyltransferase 32 family.</text>
</comment>
<evidence type="ECO:0000313" key="3">
    <source>
        <dbReference type="EMBL" id="OEJ84458.1"/>
    </source>
</evidence>
<dbReference type="PANTHER" id="PTHR31834:SF1">
    <property type="entry name" value="INITIATION-SPECIFIC ALPHA-1,6-MANNOSYLTRANSFERASE"/>
    <property type="match status" value="1"/>
</dbReference>
<dbReference type="SUPFAM" id="SSF53448">
    <property type="entry name" value="Nucleotide-diphospho-sugar transferases"/>
    <property type="match status" value="1"/>
</dbReference>
<keyword evidence="2" id="KW-0472">Membrane</keyword>
<keyword evidence="4" id="KW-1185">Reference proteome</keyword>
<gene>
    <name evidence="3" type="ORF">AWRI3578_g2575</name>
</gene>
<dbReference type="Gene3D" id="3.90.550.20">
    <property type="match status" value="1"/>
</dbReference>
<dbReference type="Proteomes" id="UP000095605">
    <property type="component" value="Unassembled WGS sequence"/>
</dbReference>
<accession>A0A1E5RC27</accession>
<evidence type="ECO:0000256" key="1">
    <source>
        <dbReference type="ARBA" id="ARBA00009003"/>
    </source>
</evidence>
<organism evidence="3 4">
    <name type="scientific">Hanseniaspora opuntiae</name>
    <dbReference type="NCBI Taxonomy" id="211096"/>
    <lineage>
        <taxon>Eukaryota</taxon>
        <taxon>Fungi</taxon>
        <taxon>Dikarya</taxon>
        <taxon>Ascomycota</taxon>
        <taxon>Saccharomycotina</taxon>
        <taxon>Saccharomycetes</taxon>
        <taxon>Saccharomycodales</taxon>
        <taxon>Saccharomycodaceae</taxon>
        <taxon>Hanseniaspora</taxon>
    </lineage>
</organism>
<dbReference type="InterPro" id="IPR007577">
    <property type="entry name" value="GlycoTrfase_DXD_sugar-bd_CS"/>
</dbReference>
<dbReference type="InterPro" id="IPR039367">
    <property type="entry name" value="Och1-like"/>
</dbReference>
<sequence>MPSIKKVRDLIKRNSKALNILILCLVGYYFIIFNPFSTLGKQKPEVTHYFLPKSLNAESPLYKPTTADFFKNKNSDLDLRSLMDLEFPYDPLSSTPKFIWQTHKNNPDTDPNFREDHKLYMKSWQKKLKYDARMPLDSPQNGLKYSDPKNNEWIYYYLTDEDVNHFVETTFADLEPIVWAFKTLPTGILKADFFRYLIIYARGGIYSDVDTTLMKSLPDWAGNNYKFIEELVKDSKDRFVYSGPATSEEMPPAYDMLNTPGLVVGIEADADRPDWAQYFARRVQLCQWTIQAKPGHPVLRELILNITSTTLASSTLVSSSIKSRIKFDEDHLHEYKIQNRNTRFPSNDQKHAKNVDGTDIMNWTGPGVFTDTIYEYLEYLINNYKHVNIFNKNLNIQHHEGDDDSKKSTQKFKTRITESFQKLRIDWGFYSLMQRPILLSDIAILPITAFSPDVGHMGAKSSNSEDCYVKHYFSGSWKG</sequence>
<keyword evidence="2" id="KW-0812">Transmembrane</keyword>
<protein>
    <submittedName>
        <fullName evidence="3">Initiation-specific alpha-1,6-mannosyltransferase</fullName>
    </submittedName>
</protein>
<evidence type="ECO:0000256" key="2">
    <source>
        <dbReference type="SAM" id="Phobius"/>
    </source>
</evidence>
<evidence type="ECO:0000313" key="4">
    <source>
        <dbReference type="Proteomes" id="UP000095605"/>
    </source>
</evidence>
<comment type="caution">
    <text evidence="3">The sequence shown here is derived from an EMBL/GenBank/DDBJ whole genome shotgun (WGS) entry which is preliminary data.</text>
</comment>
<keyword evidence="3" id="KW-0808">Transferase</keyword>
<dbReference type="PANTHER" id="PTHR31834">
    <property type="entry name" value="INITIATION-SPECIFIC ALPHA-1,6-MANNOSYLTRANSFERASE"/>
    <property type="match status" value="1"/>
</dbReference>
<keyword evidence="2" id="KW-1133">Transmembrane helix</keyword>
<reference evidence="4" key="1">
    <citation type="journal article" date="2016" name="Genome Announc.">
        <title>Genome sequences of three species of Hanseniaspora isolated from spontaneous wine fermentations.</title>
        <authorList>
            <person name="Sternes P.R."/>
            <person name="Lee D."/>
            <person name="Kutyna D.R."/>
            <person name="Borneman A.R."/>
        </authorList>
    </citation>
    <scope>NUCLEOTIDE SEQUENCE [LARGE SCALE GENOMIC DNA]</scope>
    <source>
        <strain evidence="4">AWRI3578</strain>
    </source>
</reference>
<dbReference type="EMBL" id="LPNL01000006">
    <property type="protein sequence ID" value="OEJ84458.1"/>
    <property type="molecule type" value="Genomic_DNA"/>
</dbReference>
<dbReference type="GO" id="GO:0000136">
    <property type="term" value="C:mannan polymerase complex"/>
    <property type="evidence" value="ECO:0007669"/>
    <property type="project" value="TreeGrafter"/>
</dbReference>
<dbReference type="OrthoDB" id="409543at2759"/>
<keyword evidence="3" id="KW-0328">Glycosyltransferase</keyword>
<proteinExistence type="inferred from homology"/>